<feature type="chain" id="PRO_5002429569" description="Phosphatidic acid phosphatase type 2/haloperoxidase domain-containing protein" evidence="6">
    <location>
        <begin position="23"/>
        <end position="180"/>
    </location>
</feature>
<reference evidence="8 9" key="1">
    <citation type="submission" date="2015-04" db="EMBL/GenBank/DDBJ databases">
        <title>Whole genome shotgun sequence of Sphingomonas changbaiensis NBRC 104936.</title>
        <authorList>
            <person name="Katano-Makiyama Y."/>
            <person name="Hosoyama A."/>
            <person name="Hashimoto M."/>
            <person name="Noguchi M."/>
            <person name="Tsuchikane K."/>
            <person name="Ohji S."/>
            <person name="Yamazoe A."/>
            <person name="Ichikawa N."/>
            <person name="Kimura A."/>
            <person name="Fujita N."/>
        </authorList>
    </citation>
    <scope>NUCLEOTIDE SEQUENCE [LARGE SCALE GENOMIC DNA]</scope>
    <source>
        <strain evidence="8 9">NBRC 104936</strain>
    </source>
</reference>
<name>A0A0E9MNV7_9SPHN</name>
<feature type="domain" description="Phosphatidic acid phosphatase type 2/haloperoxidase" evidence="7">
    <location>
        <begin position="54"/>
        <end position="154"/>
    </location>
</feature>
<feature type="signal peptide" evidence="6">
    <location>
        <begin position="1"/>
        <end position="22"/>
    </location>
</feature>
<accession>A0A0E9MNV7</accession>
<dbReference type="Gene3D" id="1.20.144.10">
    <property type="entry name" value="Phosphatidic acid phosphatase type 2/haloperoxidase"/>
    <property type="match status" value="1"/>
</dbReference>
<evidence type="ECO:0000256" key="1">
    <source>
        <dbReference type="ARBA" id="ARBA00004141"/>
    </source>
</evidence>
<evidence type="ECO:0000256" key="6">
    <source>
        <dbReference type="SAM" id="SignalP"/>
    </source>
</evidence>
<dbReference type="GO" id="GO:0007165">
    <property type="term" value="P:signal transduction"/>
    <property type="evidence" value="ECO:0007669"/>
    <property type="project" value="TreeGrafter"/>
</dbReference>
<dbReference type="CDD" id="cd03394">
    <property type="entry name" value="PAP2_like_5"/>
    <property type="match status" value="1"/>
</dbReference>
<dbReference type="SMART" id="SM00014">
    <property type="entry name" value="acidPPc"/>
    <property type="match status" value="1"/>
</dbReference>
<dbReference type="GO" id="GO:0046839">
    <property type="term" value="P:phospholipid dephosphorylation"/>
    <property type="evidence" value="ECO:0007669"/>
    <property type="project" value="TreeGrafter"/>
</dbReference>
<keyword evidence="6" id="KW-0732">Signal</keyword>
<evidence type="ECO:0000313" key="8">
    <source>
        <dbReference type="EMBL" id="GAO39193.1"/>
    </source>
</evidence>
<dbReference type="AlphaFoldDB" id="A0A0E9MNV7"/>
<proteinExistence type="inferred from homology"/>
<comment type="subcellular location">
    <subcellularLocation>
        <location evidence="1">Membrane</location>
        <topology evidence="1">Multi-pass membrane protein</topology>
    </subcellularLocation>
</comment>
<sequence length="180" mass="18942">MKPYVIGAAVLASLATAQPAAARNEQAWDDAGSAVRDALVAVSLGLPAVKGDWRGDLQAAESLGAAALVTYGLKETFPERRPDGSDRKSFPSGHTSVSFAAAATLENRYGWQVGLPAQLAALFVGVSRIEARKHHWYDVVAGAAIGETSGFLLTSRHDTGVHVLPWGDTRSVGATALMRF</sequence>
<dbReference type="SUPFAM" id="SSF48317">
    <property type="entry name" value="Acid phosphatase/Vanadium-dependent haloperoxidase"/>
    <property type="match status" value="1"/>
</dbReference>
<keyword evidence="9" id="KW-1185">Reference proteome</keyword>
<dbReference type="PANTHER" id="PTHR10165:SF103">
    <property type="entry name" value="PHOSPHOLIPID PHOSPHATASE HOMOLOG 1.2 HOMOLOG"/>
    <property type="match status" value="1"/>
</dbReference>
<dbReference type="STRING" id="1219043.SCH01S_28_00520"/>
<evidence type="ECO:0000313" key="9">
    <source>
        <dbReference type="Proteomes" id="UP000033202"/>
    </source>
</evidence>
<evidence type="ECO:0000259" key="7">
    <source>
        <dbReference type="SMART" id="SM00014"/>
    </source>
</evidence>
<dbReference type="RefSeq" id="WP_046348025.1">
    <property type="nucleotide sequence ID" value="NZ_BBWU01000028.1"/>
</dbReference>
<keyword evidence="4" id="KW-1133">Transmembrane helix</keyword>
<evidence type="ECO:0000256" key="3">
    <source>
        <dbReference type="ARBA" id="ARBA00022692"/>
    </source>
</evidence>
<protein>
    <recommendedName>
        <fullName evidence="7">Phosphatidic acid phosphatase type 2/haloperoxidase domain-containing protein</fullName>
    </recommendedName>
</protein>
<evidence type="ECO:0000256" key="5">
    <source>
        <dbReference type="ARBA" id="ARBA00023136"/>
    </source>
</evidence>
<dbReference type="GO" id="GO:0006644">
    <property type="term" value="P:phospholipid metabolic process"/>
    <property type="evidence" value="ECO:0007669"/>
    <property type="project" value="InterPro"/>
</dbReference>
<organism evidence="8 9">
    <name type="scientific">Sphingomonas changbaiensis NBRC 104936</name>
    <dbReference type="NCBI Taxonomy" id="1219043"/>
    <lineage>
        <taxon>Bacteria</taxon>
        <taxon>Pseudomonadati</taxon>
        <taxon>Pseudomonadota</taxon>
        <taxon>Alphaproteobacteria</taxon>
        <taxon>Sphingomonadales</taxon>
        <taxon>Sphingomonadaceae</taxon>
        <taxon>Sphingomonas</taxon>
    </lineage>
</organism>
<dbReference type="Pfam" id="PF01569">
    <property type="entry name" value="PAP2"/>
    <property type="match status" value="1"/>
</dbReference>
<dbReference type="InterPro" id="IPR000326">
    <property type="entry name" value="PAP2/HPO"/>
</dbReference>
<keyword evidence="3" id="KW-0812">Transmembrane</keyword>
<evidence type="ECO:0000256" key="4">
    <source>
        <dbReference type="ARBA" id="ARBA00022989"/>
    </source>
</evidence>
<dbReference type="InterPro" id="IPR036938">
    <property type="entry name" value="PAP2/HPO_sf"/>
</dbReference>
<dbReference type="GO" id="GO:0005886">
    <property type="term" value="C:plasma membrane"/>
    <property type="evidence" value="ECO:0007669"/>
    <property type="project" value="TreeGrafter"/>
</dbReference>
<comment type="similarity">
    <text evidence="2">Belongs to the PA-phosphatase related phosphoesterase family.</text>
</comment>
<dbReference type="PANTHER" id="PTHR10165">
    <property type="entry name" value="LIPID PHOSPHATE PHOSPHATASE"/>
    <property type="match status" value="1"/>
</dbReference>
<dbReference type="EMBL" id="BBWU01000028">
    <property type="protein sequence ID" value="GAO39193.1"/>
    <property type="molecule type" value="Genomic_DNA"/>
</dbReference>
<dbReference type="Proteomes" id="UP000033202">
    <property type="component" value="Unassembled WGS sequence"/>
</dbReference>
<gene>
    <name evidence="8" type="ORF">SCH01S_28_00520</name>
</gene>
<dbReference type="InterPro" id="IPR043216">
    <property type="entry name" value="PAP-like"/>
</dbReference>
<comment type="caution">
    <text evidence="8">The sequence shown here is derived from an EMBL/GenBank/DDBJ whole genome shotgun (WGS) entry which is preliminary data.</text>
</comment>
<dbReference type="OrthoDB" id="9780507at2"/>
<evidence type="ECO:0000256" key="2">
    <source>
        <dbReference type="ARBA" id="ARBA00008816"/>
    </source>
</evidence>
<dbReference type="GO" id="GO:0008195">
    <property type="term" value="F:phosphatidate phosphatase activity"/>
    <property type="evidence" value="ECO:0007669"/>
    <property type="project" value="TreeGrafter"/>
</dbReference>
<keyword evidence="5" id="KW-0472">Membrane</keyword>